<feature type="domain" description="NAB" evidence="5">
    <location>
        <begin position="13"/>
        <end position="93"/>
    </location>
</feature>
<evidence type="ECO:0000259" key="5">
    <source>
        <dbReference type="PROSITE" id="PS51774"/>
    </source>
</evidence>
<feature type="coiled-coil region" evidence="3">
    <location>
        <begin position="912"/>
        <end position="939"/>
    </location>
</feature>
<feature type="compositionally biased region" description="Polar residues" evidence="4">
    <location>
        <begin position="1696"/>
        <end position="1716"/>
    </location>
</feature>
<dbReference type="SUPFAM" id="SSF57997">
    <property type="entry name" value="Tropomyosin"/>
    <property type="match status" value="1"/>
</dbReference>
<dbReference type="PANTHER" id="PTHR32258:SF6">
    <property type="entry name" value="PROTEIN NETWORKED 1A"/>
    <property type="match status" value="1"/>
</dbReference>
<feature type="coiled-coil region" evidence="3">
    <location>
        <begin position="1225"/>
        <end position="1294"/>
    </location>
</feature>
<feature type="coiled-coil region" evidence="3">
    <location>
        <begin position="761"/>
        <end position="809"/>
    </location>
</feature>
<keyword evidence="7" id="KW-1185">Reference proteome</keyword>
<dbReference type="PROSITE" id="PS51774">
    <property type="entry name" value="NAB"/>
    <property type="match status" value="1"/>
</dbReference>
<dbReference type="InterPro" id="IPR051861">
    <property type="entry name" value="NET_actin-binding_domain"/>
</dbReference>
<dbReference type="Gramene" id="Manes.03G174800.3.v8.1">
    <property type="protein sequence ID" value="Manes.03G174800.3.v8.1.CDS"/>
    <property type="gene ID" value="Manes.03G174800.v8.1"/>
</dbReference>
<proteinExistence type="inferred from homology"/>
<feature type="coiled-coil region" evidence="3">
    <location>
        <begin position="835"/>
        <end position="873"/>
    </location>
</feature>
<dbReference type="Gramene" id="Manes.03G174800.4.v8.1">
    <property type="protein sequence ID" value="Manes.03G174800.4.v8.1.CDS"/>
    <property type="gene ID" value="Manes.03G174800.v8.1"/>
</dbReference>
<evidence type="ECO:0000256" key="1">
    <source>
        <dbReference type="ARBA" id="ARBA00023054"/>
    </source>
</evidence>
<dbReference type="Pfam" id="PF07765">
    <property type="entry name" value="KIP1"/>
    <property type="match status" value="1"/>
</dbReference>
<evidence type="ECO:0000313" key="6">
    <source>
        <dbReference type="EMBL" id="OAY55716.1"/>
    </source>
</evidence>
<feature type="coiled-coil region" evidence="3">
    <location>
        <begin position="209"/>
        <end position="732"/>
    </location>
</feature>
<dbReference type="Gene3D" id="1.10.287.1490">
    <property type="match status" value="1"/>
</dbReference>
<dbReference type="Gramene" id="Manes.03G174800.5.v8.1">
    <property type="protein sequence ID" value="Manes.03G174800.5.v8.1.CDS"/>
    <property type="gene ID" value="Manes.03G174800.v8.1"/>
</dbReference>
<dbReference type="GO" id="GO:0005886">
    <property type="term" value="C:plasma membrane"/>
    <property type="evidence" value="ECO:0000318"/>
    <property type="project" value="GO_Central"/>
</dbReference>
<feature type="region of interest" description="Disordered" evidence="4">
    <location>
        <begin position="1693"/>
        <end position="1716"/>
    </location>
</feature>
<organism evidence="6 7">
    <name type="scientific">Manihot esculenta</name>
    <name type="common">Cassava</name>
    <name type="synonym">Jatropha manihot</name>
    <dbReference type="NCBI Taxonomy" id="3983"/>
    <lineage>
        <taxon>Eukaryota</taxon>
        <taxon>Viridiplantae</taxon>
        <taxon>Streptophyta</taxon>
        <taxon>Embryophyta</taxon>
        <taxon>Tracheophyta</taxon>
        <taxon>Spermatophyta</taxon>
        <taxon>Magnoliopsida</taxon>
        <taxon>eudicotyledons</taxon>
        <taxon>Gunneridae</taxon>
        <taxon>Pentapetalae</taxon>
        <taxon>rosids</taxon>
        <taxon>fabids</taxon>
        <taxon>Malpighiales</taxon>
        <taxon>Euphorbiaceae</taxon>
        <taxon>Crotonoideae</taxon>
        <taxon>Manihoteae</taxon>
        <taxon>Manihot</taxon>
    </lineage>
</organism>
<dbReference type="EMBL" id="CM004389">
    <property type="protein sequence ID" value="OAY55716.1"/>
    <property type="molecule type" value="Genomic_DNA"/>
</dbReference>
<gene>
    <name evidence="6" type="ORF">MANES_03G174800v8</name>
</gene>
<dbReference type="Gramene" id="Manes.03G174800.2.v8.1">
    <property type="protein sequence ID" value="Manes.03G174800.2.v8.1.CDS"/>
    <property type="gene ID" value="Manes.03G174800.v8.1"/>
</dbReference>
<dbReference type="InterPro" id="IPR011684">
    <property type="entry name" value="NAB"/>
</dbReference>
<dbReference type="GO" id="GO:0051015">
    <property type="term" value="F:actin filament binding"/>
    <property type="evidence" value="ECO:0000318"/>
    <property type="project" value="GO_Central"/>
</dbReference>
<dbReference type="OrthoDB" id="10255522at2759"/>
<comment type="caution">
    <text evidence="6">The sequence shown here is derived from an EMBL/GenBank/DDBJ whole genome shotgun (WGS) entry which is preliminary data.</text>
</comment>
<evidence type="ECO:0000313" key="7">
    <source>
        <dbReference type="Proteomes" id="UP000091857"/>
    </source>
</evidence>
<comment type="similarity">
    <text evidence="2">Belongs to the NET family.</text>
</comment>
<accession>A0A2C9W8C8</accession>
<reference evidence="7" key="1">
    <citation type="journal article" date="2016" name="Nat. Biotechnol.">
        <title>Sequencing wild and cultivated cassava and related species reveals extensive interspecific hybridization and genetic diversity.</title>
        <authorList>
            <person name="Bredeson J.V."/>
            <person name="Lyons J.B."/>
            <person name="Prochnik S.E."/>
            <person name="Wu G.A."/>
            <person name="Ha C.M."/>
            <person name="Edsinger-Gonzales E."/>
            <person name="Grimwood J."/>
            <person name="Schmutz J."/>
            <person name="Rabbi I.Y."/>
            <person name="Egesi C."/>
            <person name="Nauluvula P."/>
            <person name="Lebot V."/>
            <person name="Ndunguru J."/>
            <person name="Mkamilo G."/>
            <person name="Bart R.S."/>
            <person name="Setter T.L."/>
            <person name="Gleadow R.M."/>
            <person name="Kulakow P."/>
            <person name="Ferguson M.E."/>
            <person name="Rounsley S."/>
            <person name="Rokhsar D.S."/>
        </authorList>
    </citation>
    <scope>NUCLEOTIDE SEQUENCE [LARGE SCALE GENOMIC DNA]</scope>
    <source>
        <strain evidence="7">cv. AM560-2</strain>
    </source>
</reference>
<feature type="region of interest" description="Disordered" evidence="4">
    <location>
        <begin position="110"/>
        <end position="136"/>
    </location>
</feature>
<feature type="region of interest" description="Disordered" evidence="4">
    <location>
        <begin position="158"/>
        <end position="178"/>
    </location>
</feature>
<name>A0A2C9W8C8_MANES</name>
<feature type="coiled-coil region" evidence="3">
    <location>
        <begin position="1001"/>
        <end position="1091"/>
    </location>
</feature>
<evidence type="ECO:0000256" key="3">
    <source>
        <dbReference type="SAM" id="Coils"/>
    </source>
</evidence>
<protein>
    <recommendedName>
        <fullName evidence="5">NAB domain-containing protein</fullName>
    </recommendedName>
</protein>
<sequence>MATLSHSESRRLYSWWWDSHNSPKNSKWLQENLTGMDAKVKAMIKLIEEDADSFARRAEMYYKKRPELMKLVEEFYRAYRALAERYGHATIELRQAHRTMAEAFPNQVPYVLADDSPSSSSGPEGEPHTPRMPHPIHALLHSDDLHEDALGSLSNLHARKSNNQHPEEGSDSGTSKRGLKQLNDMFESQVMVSKVSEGKMKICPNIQEMVGDQTEVENLKKTLAEIQTEKEAVFLQYQQNLQKLSSLERELEEAGGLDERASRAEIEGKILKETLIKLESERDICLLQYNKCLERISSLENTISQAQEDAKGLNQRASKAEIEAHNLKQELSALEADKEVVVLQYNQCLEMISVLENKILLSEANAKMLNEQIERTETEVKALKEALASLNKEKEDAELRYEQCLDRIAKMEGEISHAQGDVKRLNSEILMGAAKLKDVEEQYFLLERSNQSLQLEADNLAQKIATNDQELLEKEDELEKLQTSLQNEHSRFVQIEAAFQTLQKLHSQSQEEQRVLAQELQKKLQLLKDLEIGNIELQEDLQWVKEENQSLNELNNSSRSSIMSLQNEIFSLKEVKEKLEQDLSVQVAQSNSLQQEIQHLKEDIKCLNRRYQDLIEQLCSVGLDPKSLNSEVKDLQDENLKLKEVCEKDRDEKEALYEKLRDMSELLERNVALEGSLSELNSKLQGSMERVKELQESCQFLQGEKSGIVAEKAILLSQLQTMTENMQKLLDRDAMLGDSLAHANIEVEGLRAKSKGLEEFCLMLKDEKSNLQNERSTLTSQLENVEQRLGNLERRFTRLEEKCTDLEMEKKSTIHEVRELQSYFGIEKQERVCYIQSSESRLADLENQVLLLKEESKLSKKEYEEELDKVANSQVEIFILQKFIQDLEEKNLSLFIECKKHVEASKFSNKLISELETENLEQQVEVEFLLDEIEKLRMRVHQVFRAVQFDPVNEHEDGIEEGQIPLLLILNHIEGLKGSLLRNEDEKQQLVVENLVLLTLLGELRSEGAEIESEKEIFKQEFDIMAEHCTVLQNDKHELLEMNRQLKLEASNGEQQEEVLKAELEIQYANLANLQGSYRALQEENFKALRENRGLLEKFSDLEKEMCILEEENSECLQEVLALSSVSSVFKCFGTEKVEELEALSKDLSCLHVLNNDLKEKVEVLGQELEIKEKESLRLSQTIEGLHQELQEGKDLTDQLNFQILIGQDFLRQKAADLLQVEQKLKTAHDLNAELSITVEELKRECEESKMARENIEKQILELSKGSISQTKEIEYLKQANENLESEVSSLCKAVEERRIKEENLSLELQEISYEFELFEAEASSFYFDLQTSSVCEVLLVNKVHELTAVCESLENENAHKDFKIEQMKERFGFLEIEIGDMKAQLSAYAPVIASITNNVESLEHNLCTRSFAACNQGEMSVEVAIQPQEMHQQEQTCDETMPDGISDLLKIQNRIKAVENAVIKEMDRLVTRERENANVNLESSMKGAEQLEFRGQKEKVELGTEPSKAESSEGKIGILMKDIPLDQVSNCPMYRSKMENSEAENQMLKLWESAEQESNLDPVASVSQRQVAAQLEIVNPPHQFNHAGQKSRNPSLELQVEREVGIDKLEVSTSINKGGGSRRKIFEQLASDTQKLLSLQTSVTDLKKKLEMTKRSKKGNDFEFERVKRQLKEVEEAVMLLVDVNDLLTKDIEKSPSSSEGNTSIASEGTGNVHRNSLTEQARKRYEQIGRLQFEVQSIHYSLLKLEDEKQSKGKGRFSGSRTGIFLRNFIYSGGRRSIKKRKKAACFCGYARPSTHED</sequence>
<evidence type="ECO:0000256" key="2">
    <source>
        <dbReference type="ARBA" id="ARBA00038006"/>
    </source>
</evidence>
<keyword evidence="1 3" id="KW-0175">Coiled coil</keyword>
<dbReference type="PANTHER" id="PTHR32258">
    <property type="entry name" value="PROTEIN NETWORKED 4A"/>
    <property type="match status" value="1"/>
</dbReference>
<feature type="coiled-coil region" evidence="3">
    <location>
        <begin position="1351"/>
        <end position="1385"/>
    </location>
</feature>
<dbReference type="STRING" id="3983.A0A2C9W8C8"/>
<evidence type="ECO:0000256" key="4">
    <source>
        <dbReference type="SAM" id="MobiDB-lite"/>
    </source>
</evidence>
<dbReference type="Proteomes" id="UP000091857">
    <property type="component" value="Chromosome 3"/>
</dbReference>